<feature type="region of interest" description="Disordered" evidence="1">
    <location>
        <begin position="277"/>
        <end position="297"/>
    </location>
</feature>
<dbReference type="Gene3D" id="1.10.3290.10">
    <property type="entry name" value="Fido-like domain"/>
    <property type="match status" value="1"/>
</dbReference>
<dbReference type="AlphaFoldDB" id="A0A7X6KSZ6"/>
<organism evidence="3 4">
    <name type="scientific">Cellulomonas denverensis</name>
    <dbReference type="NCBI Taxonomy" id="264297"/>
    <lineage>
        <taxon>Bacteria</taxon>
        <taxon>Bacillati</taxon>
        <taxon>Actinomycetota</taxon>
        <taxon>Actinomycetes</taxon>
        <taxon>Micrococcales</taxon>
        <taxon>Cellulomonadaceae</taxon>
        <taxon>Cellulomonas</taxon>
    </lineage>
</organism>
<dbReference type="InterPro" id="IPR036597">
    <property type="entry name" value="Fido-like_dom_sf"/>
</dbReference>
<sequence>MDPLAGLLGLDGVAEAVDAARSGCEDLRWHEGFRRRWREIRAEADLRAVRGSAAVEGARVPLTAVRRLAVGSAADDPDLAVAAGALRATALAARWRPDLGARSGPPVPPLAELLARLHTAAMRDLLPDEELGRLRTGDQPRDLTGLGPAPDGDALAGRMTLLSRTLAATGVPALVAGSVLHGELLALRPFAAGNGVVARAAARLVLVRRGLDPTGAVVAESGWAQAPNPYLGAAAGFSTGTAQGVAGWITFCARSVLAGAQVGREVADAVLAGRLGESPVGLPPEHTDDGAHEERRR</sequence>
<accession>A0A7X6KSZ6</accession>
<proteinExistence type="predicted"/>
<evidence type="ECO:0000313" key="4">
    <source>
        <dbReference type="Proteomes" id="UP000581206"/>
    </source>
</evidence>
<evidence type="ECO:0000256" key="1">
    <source>
        <dbReference type="SAM" id="MobiDB-lite"/>
    </source>
</evidence>
<feature type="compositionally biased region" description="Basic and acidic residues" evidence="1">
    <location>
        <begin position="130"/>
        <end position="141"/>
    </location>
</feature>
<name>A0A7X6KSZ6_9CELL</name>
<evidence type="ECO:0000313" key="3">
    <source>
        <dbReference type="EMBL" id="NKY21692.1"/>
    </source>
</evidence>
<dbReference type="SUPFAM" id="SSF140931">
    <property type="entry name" value="Fic-like"/>
    <property type="match status" value="1"/>
</dbReference>
<protein>
    <submittedName>
        <fullName evidence="3">Fic family protein</fullName>
    </submittedName>
</protein>
<feature type="region of interest" description="Disordered" evidence="1">
    <location>
        <begin position="128"/>
        <end position="150"/>
    </location>
</feature>
<keyword evidence="4" id="KW-1185">Reference proteome</keyword>
<dbReference type="Proteomes" id="UP000581206">
    <property type="component" value="Unassembled WGS sequence"/>
</dbReference>
<reference evidence="3 4" key="1">
    <citation type="submission" date="2020-04" db="EMBL/GenBank/DDBJ databases">
        <title>MicrobeNet Type strains.</title>
        <authorList>
            <person name="Nicholson A.C."/>
        </authorList>
    </citation>
    <scope>NUCLEOTIDE SEQUENCE [LARGE SCALE GENOMIC DNA]</scope>
    <source>
        <strain evidence="3 4">ATCC BAA-788</strain>
    </source>
</reference>
<feature type="compositionally biased region" description="Basic and acidic residues" evidence="1">
    <location>
        <begin position="285"/>
        <end position="297"/>
    </location>
</feature>
<dbReference type="InterPro" id="IPR003812">
    <property type="entry name" value="Fido"/>
</dbReference>
<dbReference type="RefSeq" id="WP_168628746.1">
    <property type="nucleotide sequence ID" value="NZ_BONL01000010.1"/>
</dbReference>
<gene>
    <name evidence="3" type="ORF">HGA03_03325</name>
</gene>
<feature type="domain" description="Fido" evidence="2">
    <location>
        <begin position="109"/>
        <end position="254"/>
    </location>
</feature>
<dbReference type="PROSITE" id="PS51459">
    <property type="entry name" value="FIDO"/>
    <property type="match status" value="1"/>
</dbReference>
<evidence type="ECO:0000259" key="2">
    <source>
        <dbReference type="PROSITE" id="PS51459"/>
    </source>
</evidence>
<dbReference type="EMBL" id="JAAXOX010000001">
    <property type="protein sequence ID" value="NKY21692.1"/>
    <property type="molecule type" value="Genomic_DNA"/>
</dbReference>
<comment type="caution">
    <text evidence="3">The sequence shown here is derived from an EMBL/GenBank/DDBJ whole genome shotgun (WGS) entry which is preliminary data.</text>
</comment>